<feature type="domain" description="Large ribosomal subunit protein uL2 C-terminal" evidence="12">
    <location>
        <begin position="170"/>
        <end position="302"/>
    </location>
</feature>
<dbReference type="Pfam" id="PF00189">
    <property type="entry name" value="Ribosomal_S3_C"/>
    <property type="match status" value="1"/>
</dbReference>
<keyword evidence="8 11" id="KW-0687">Ribonucleoprotein</keyword>
<dbReference type="SUPFAM" id="SSF54814">
    <property type="entry name" value="Prokaryotic type KH domain (KH-domain type II)"/>
    <property type="match status" value="1"/>
</dbReference>
<evidence type="ECO:0000256" key="9">
    <source>
        <dbReference type="ARBA" id="ARBA00035154"/>
    </source>
</evidence>
<dbReference type="InterPro" id="IPR012677">
    <property type="entry name" value="Nucleotide-bd_a/b_plait_sf"/>
</dbReference>
<evidence type="ECO:0000313" key="13">
    <source>
        <dbReference type="EMBL" id="KMQ92643.1"/>
    </source>
</evidence>
<gene>
    <name evidence="13" type="ORF">RF55_7348</name>
</gene>
<dbReference type="InterPro" id="IPR005727">
    <property type="entry name" value="Ribosomal_uL22_bac/chlpt-type"/>
</dbReference>
<dbReference type="SUPFAM" id="SSF50104">
    <property type="entry name" value="Translation proteins SH3-like domain"/>
    <property type="match status" value="1"/>
</dbReference>
<comment type="similarity">
    <text evidence="3 11">Belongs to the universal ribosomal protein uL22 family.</text>
</comment>
<dbReference type="GO" id="GO:0022627">
    <property type="term" value="C:cytosolic small ribosomal subunit"/>
    <property type="evidence" value="ECO:0007669"/>
    <property type="project" value="TreeGrafter"/>
</dbReference>
<dbReference type="STRING" id="67767.A0A0J7KQM7"/>
<dbReference type="Gene3D" id="3.30.70.330">
    <property type="match status" value="1"/>
</dbReference>
<dbReference type="SMART" id="SM01382">
    <property type="entry name" value="Ribosomal_L2_C"/>
    <property type="match status" value="1"/>
</dbReference>
<evidence type="ECO:0000256" key="2">
    <source>
        <dbReference type="ARBA" id="ARBA00006700"/>
    </source>
</evidence>
<dbReference type="InterPro" id="IPR014722">
    <property type="entry name" value="Rib_uL2_dom2"/>
</dbReference>
<dbReference type="SUPFAM" id="SSF54821">
    <property type="entry name" value="Ribosomal protein S3 C-terminal domain"/>
    <property type="match status" value="1"/>
</dbReference>
<evidence type="ECO:0000256" key="8">
    <source>
        <dbReference type="ARBA" id="ARBA00023274"/>
    </source>
</evidence>
<dbReference type="OrthoDB" id="10050706at2759"/>
<dbReference type="Pfam" id="PF00276">
    <property type="entry name" value="Ribosomal_L23"/>
    <property type="match status" value="1"/>
</dbReference>
<dbReference type="Gene3D" id="2.30.30.30">
    <property type="match status" value="1"/>
</dbReference>
<dbReference type="InterPro" id="IPR001351">
    <property type="entry name" value="Ribosomal_uS3_C"/>
</dbReference>
<evidence type="ECO:0000256" key="4">
    <source>
        <dbReference type="ARBA" id="ARBA00010761"/>
    </source>
</evidence>
<dbReference type="InterPro" id="IPR013025">
    <property type="entry name" value="Ribosomal_uL23-like"/>
</dbReference>
<evidence type="ECO:0000313" key="14">
    <source>
        <dbReference type="Proteomes" id="UP000036403"/>
    </source>
</evidence>
<dbReference type="EMBL" id="LBMM01004267">
    <property type="protein sequence ID" value="KMQ92643.1"/>
    <property type="molecule type" value="Genomic_DNA"/>
</dbReference>
<organism evidence="13 14">
    <name type="scientific">Lasius niger</name>
    <name type="common">Black garden ant</name>
    <dbReference type="NCBI Taxonomy" id="67767"/>
    <lineage>
        <taxon>Eukaryota</taxon>
        <taxon>Metazoa</taxon>
        <taxon>Ecdysozoa</taxon>
        <taxon>Arthropoda</taxon>
        <taxon>Hexapoda</taxon>
        <taxon>Insecta</taxon>
        <taxon>Pterygota</taxon>
        <taxon>Neoptera</taxon>
        <taxon>Endopterygota</taxon>
        <taxon>Hymenoptera</taxon>
        <taxon>Apocrita</taxon>
        <taxon>Aculeata</taxon>
        <taxon>Formicoidea</taxon>
        <taxon>Formicidae</taxon>
        <taxon>Formicinae</taxon>
        <taxon>Lasius</taxon>
        <taxon>Lasius</taxon>
    </lineage>
</organism>
<sequence>MAHGSGLHRQMGSTGSINANRVFKAQPMPGQMGNVRRTISNLELTYINEQIAAIMLVKVLKLSSMEEIMKINVVDSTGKKVKKTYAQMANGIYTFSVNRKANKTHIKKAFEQIFEVKVEKVSIINNKPKTKTVGRFVDGEKRYILAPKGIEVGQKIISSSGDNENVKVDILIGNCLPLAKIPQGTFVHNVELKPNKGGQLARSAGTSLQILGRDEEGKYTLLKMASGEAITILAHEPKKAAKPISTLLNSAIANATNNHGMEADKLRIKQIYVNEDPTLKRYRPRAHGRAFQILKRSILGQAAANLEVLTKLVQKTIKNRKMDIKINVVEIANPDLDAQILANSIAQQIENRMSHRAVQKLAIRKSLRAGAKGIKTKVSGRLGGADMARTEGYSEGSVPLATLRSNIDFAKSEANTVSGKIGIKV</sequence>
<comment type="similarity">
    <text evidence="2">Belongs to the universal ribosomal protein uL23 family.</text>
</comment>
<dbReference type="Gene3D" id="3.90.470.10">
    <property type="entry name" value="Ribosomal protein L22/L17"/>
    <property type="match status" value="1"/>
</dbReference>
<evidence type="ECO:0000256" key="1">
    <source>
        <dbReference type="ARBA" id="ARBA00005636"/>
    </source>
</evidence>
<evidence type="ECO:0000256" key="7">
    <source>
        <dbReference type="ARBA" id="ARBA00022980"/>
    </source>
</evidence>
<dbReference type="CDD" id="cd00336">
    <property type="entry name" value="Ribosomal_L22"/>
    <property type="match status" value="1"/>
</dbReference>
<dbReference type="InterPro" id="IPR001063">
    <property type="entry name" value="Ribosomal_uL22"/>
</dbReference>
<dbReference type="InterPro" id="IPR008991">
    <property type="entry name" value="Translation_prot_SH3-like_sf"/>
</dbReference>
<evidence type="ECO:0000256" key="5">
    <source>
        <dbReference type="ARBA" id="ARBA00022730"/>
    </source>
</evidence>
<dbReference type="InterPro" id="IPR022669">
    <property type="entry name" value="Ribosomal_uL2_C"/>
</dbReference>
<keyword evidence="14" id="KW-1185">Reference proteome</keyword>
<protein>
    <recommendedName>
        <fullName evidence="10">Large ribosomal subunit protein uL22c</fullName>
    </recommendedName>
    <alternativeName>
        <fullName evidence="9">Small ribosomal subunit protein uS3c</fullName>
    </alternativeName>
</protein>
<dbReference type="GO" id="GO:0006412">
    <property type="term" value="P:translation"/>
    <property type="evidence" value="ECO:0007669"/>
    <property type="project" value="InterPro"/>
</dbReference>
<dbReference type="GO" id="GO:0003735">
    <property type="term" value="F:structural constituent of ribosome"/>
    <property type="evidence" value="ECO:0007669"/>
    <property type="project" value="InterPro"/>
</dbReference>
<dbReference type="SUPFAM" id="SSF50447">
    <property type="entry name" value="Translation proteins"/>
    <property type="match status" value="1"/>
</dbReference>
<dbReference type="AlphaFoldDB" id="A0A0J7KQM7"/>
<evidence type="ECO:0000259" key="12">
    <source>
        <dbReference type="SMART" id="SM01382"/>
    </source>
</evidence>
<comment type="caution">
    <text evidence="13">The sequence shown here is derived from an EMBL/GenBank/DDBJ whole genome shotgun (WGS) entry which is preliminary data.</text>
</comment>
<evidence type="ECO:0000256" key="6">
    <source>
        <dbReference type="ARBA" id="ARBA00022884"/>
    </source>
</evidence>
<comment type="similarity">
    <text evidence="4">Belongs to the universal ribosomal protein uS3 family.</text>
</comment>
<proteinExistence type="inferred from homology"/>
<dbReference type="PANTHER" id="PTHR11760:SF19">
    <property type="entry name" value="SMALL RIBOSOMAL SUBUNIT PROTEIN US3C"/>
    <property type="match status" value="1"/>
</dbReference>
<dbReference type="GO" id="GO:0019843">
    <property type="term" value="F:rRNA binding"/>
    <property type="evidence" value="ECO:0007669"/>
    <property type="project" value="UniProtKB-KW"/>
</dbReference>
<dbReference type="InterPro" id="IPR036419">
    <property type="entry name" value="Ribosomal_S3_C_sf"/>
</dbReference>
<reference evidence="13 14" key="1">
    <citation type="submission" date="2015-04" db="EMBL/GenBank/DDBJ databases">
        <title>Lasius niger genome sequencing.</title>
        <authorList>
            <person name="Konorov E.A."/>
            <person name="Nikitin M.A."/>
            <person name="Kirill M.V."/>
            <person name="Chang P."/>
        </authorList>
    </citation>
    <scope>NUCLEOTIDE SEQUENCE [LARGE SCALE GENOMIC DNA]</scope>
    <source>
        <tissue evidence="13">Whole</tissue>
    </source>
</reference>
<evidence type="ECO:0000256" key="11">
    <source>
        <dbReference type="RuleBase" id="RU004005"/>
    </source>
</evidence>
<keyword evidence="5" id="KW-0699">rRNA-binding</keyword>
<dbReference type="Gene3D" id="3.30.1140.32">
    <property type="entry name" value="Ribosomal protein S3, C-terminal domain"/>
    <property type="match status" value="1"/>
</dbReference>
<comment type="similarity">
    <text evidence="1">Belongs to the universal ribosomal protein uL2 family.</text>
</comment>
<dbReference type="InterPro" id="IPR005704">
    <property type="entry name" value="Ribosomal_uS3_bac-typ"/>
</dbReference>
<dbReference type="InterPro" id="IPR036394">
    <property type="entry name" value="Ribosomal_uL22_sf"/>
</dbReference>
<evidence type="ECO:0000256" key="3">
    <source>
        <dbReference type="ARBA" id="ARBA00009451"/>
    </source>
</evidence>
<dbReference type="GO" id="GO:0015934">
    <property type="term" value="C:large ribosomal subunit"/>
    <property type="evidence" value="ECO:0007669"/>
    <property type="project" value="InterPro"/>
</dbReference>
<dbReference type="InterPro" id="IPR009000">
    <property type="entry name" value="Transl_B-barrel_sf"/>
</dbReference>
<dbReference type="PANTHER" id="PTHR11760">
    <property type="entry name" value="30S/40S RIBOSOMAL PROTEIN S3"/>
    <property type="match status" value="1"/>
</dbReference>
<dbReference type="Pfam" id="PF00237">
    <property type="entry name" value="Ribosomal_L22"/>
    <property type="match status" value="1"/>
</dbReference>
<accession>A0A0J7KQM7</accession>
<dbReference type="InterPro" id="IPR012678">
    <property type="entry name" value="Ribosomal_uL23/eL15/eS24_sf"/>
</dbReference>
<dbReference type="NCBIfam" id="TIGR01009">
    <property type="entry name" value="rpsC_bact"/>
    <property type="match status" value="1"/>
</dbReference>
<name>A0A0J7KQM7_LASNI</name>
<evidence type="ECO:0000256" key="10">
    <source>
        <dbReference type="ARBA" id="ARBA00035285"/>
    </source>
</evidence>
<keyword evidence="6" id="KW-0694">RNA-binding</keyword>
<dbReference type="NCBIfam" id="TIGR01044">
    <property type="entry name" value="rplV_bact"/>
    <property type="match status" value="1"/>
</dbReference>
<dbReference type="SUPFAM" id="SSF54189">
    <property type="entry name" value="Ribosomal proteins S24e, L23 and L15e"/>
    <property type="match status" value="1"/>
</dbReference>
<dbReference type="InterPro" id="IPR057258">
    <property type="entry name" value="Ribosomal_uS3"/>
</dbReference>
<keyword evidence="7 11" id="KW-0689">Ribosomal protein</keyword>
<dbReference type="Proteomes" id="UP000036403">
    <property type="component" value="Unassembled WGS sequence"/>
</dbReference>
<dbReference type="PaxDb" id="67767-A0A0J7KQM7"/>
<dbReference type="InterPro" id="IPR009019">
    <property type="entry name" value="KH_sf_prok-type"/>
</dbReference>
<dbReference type="SUPFAM" id="SSF54843">
    <property type="entry name" value="Ribosomal protein L22"/>
    <property type="match status" value="1"/>
</dbReference>